<dbReference type="Proteomes" id="UP001142078">
    <property type="component" value="Unassembled WGS sequence"/>
</dbReference>
<name>A0A9X2S718_9FIRM</name>
<dbReference type="EMBL" id="JANJZL010000005">
    <property type="protein sequence ID" value="MCR2044282.1"/>
    <property type="molecule type" value="Genomic_DNA"/>
</dbReference>
<protein>
    <submittedName>
        <fullName evidence="1">Uncharacterized protein</fullName>
    </submittedName>
</protein>
<gene>
    <name evidence="1" type="ORF">NSA23_09130</name>
</gene>
<proteinExistence type="predicted"/>
<dbReference type="AlphaFoldDB" id="A0A9X2S718"/>
<accession>A0A9X2S718</accession>
<sequence length="55" mass="6445">MMHNPEVNKAEHDKMFNDTAYMQGYFKNIDENLEAVKDIVGKHEVDIKVLKNRPV</sequence>
<reference evidence="1" key="1">
    <citation type="submission" date="2022-07" db="EMBL/GenBank/DDBJ databases">
        <title>Enhanced cultured diversity of the mouse gut microbiota enables custom-made synthetic communities.</title>
        <authorList>
            <person name="Afrizal A."/>
        </authorList>
    </citation>
    <scope>NUCLEOTIDE SEQUENCE</scope>
    <source>
        <strain evidence="1">DSM 29482</strain>
    </source>
</reference>
<evidence type="ECO:0000313" key="1">
    <source>
        <dbReference type="EMBL" id="MCR2044282.1"/>
    </source>
</evidence>
<evidence type="ECO:0000313" key="2">
    <source>
        <dbReference type="Proteomes" id="UP001142078"/>
    </source>
</evidence>
<organism evidence="1 2">
    <name type="scientific">Anaerosalibacter massiliensis</name>
    <dbReference type="NCBI Taxonomy" id="1347392"/>
    <lineage>
        <taxon>Bacteria</taxon>
        <taxon>Bacillati</taxon>
        <taxon>Bacillota</taxon>
        <taxon>Tissierellia</taxon>
        <taxon>Tissierellales</taxon>
        <taxon>Sporanaerobacteraceae</taxon>
        <taxon>Anaerosalibacter</taxon>
    </lineage>
</organism>
<comment type="caution">
    <text evidence="1">The sequence shown here is derived from an EMBL/GenBank/DDBJ whole genome shotgun (WGS) entry which is preliminary data.</text>
</comment>
<keyword evidence="2" id="KW-1185">Reference proteome</keyword>